<dbReference type="PROSITE" id="PS00211">
    <property type="entry name" value="ABC_TRANSPORTER_1"/>
    <property type="match status" value="1"/>
</dbReference>
<dbReference type="NCBIfam" id="TIGR02142">
    <property type="entry name" value="modC_ABC"/>
    <property type="match status" value="1"/>
</dbReference>
<dbReference type="InterPro" id="IPR050334">
    <property type="entry name" value="Molybdenum_import_ModC"/>
</dbReference>
<keyword evidence="4" id="KW-0997">Cell inner membrane</keyword>
<sequence>MIEATLRLPRGAFTLDVALTLPARGVSALFGPSGCGKTTLLRCLAGLERAPGGRVVVGGEVWQDDAAGVFVPTHRRAVGVVFQEASLFEHLDVRANVEFGWKRLAPSERRVSMEDAIAWTGIESLLARGTAGLSGGERQRVAIARALAVSPRVLLMDEPLAALDAARKAEILPAIERLNELSGITIVYVSHAIAEVARLADHVVLMDAGKAVASGAVADLLSRLDLPLPPGEDAGVVLLGEVGALDAPWHMARLDVPGAAFWTRDPGLPIGHRIRLRVLARDVSLSLVAQPGSSIVNQIPATVEALADDAHPSQVLVRVRAQAGASALLARVTRRSAQALGLAPGQAVWAMVKSVALLD</sequence>
<dbReference type="Gene3D" id="3.40.50.300">
    <property type="entry name" value="P-loop containing nucleotide triphosphate hydrolases"/>
    <property type="match status" value="1"/>
</dbReference>
<dbReference type="InterPro" id="IPR003593">
    <property type="entry name" value="AAA+_ATPase"/>
</dbReference>
<evidence type="ECO:0000256" key="9">
    <source>
        <dbReference type="PROSITE-ProRule" id="PRU01213"/>
    </source>
</evidence>
<name>A0A9X1YF00_9BURK</name>
<keyword evidence="6 12" id="KW-0067">ATP-binding</keyword>
<keyword evidence="2" id="KW-1003">Cell membrane</keyword>
<accession>A0A9X1YF00</accession>
<evidence type="ECO:0000259" key="10">
    <source>
        <dbReference type="PROSITE" id="PS50893"/>
    </source>
</evidence>
<protein>
    <submittedName>
        <fullName evidence="12">Molybdenum ABC transporter ATP-binding protein</fullName>
    </submittedName>
</protein>
<dbReference type="InterPro" id="IPR003439">
    <property type="entry name" value="ABC_transporter-like_ATP-bd"/>
</dbReference>
<keyword evidence="13" id="KW-1185">Reference proteome</keyword>
<dbReference type="GO" id="GO:0015098">
    <property type="term" value="F:molybdate ion transmembrane transporter activity"/>
    <property type="evidence" value="ECO:0007669"/>
    <property type="project" value="InterPro"/>
</dbReference>
<keyword evidence="7" id="KW-1278">Translocase</keyword>
<evidence type="ECO:0000256" key="8">
    <source>
        <dbReference type="ARBA" id="ARBA00023136"/>
    </source>
</evidence>
<dbReference type="InterPro" id="IPR004606">
    <property type="entry name" value="Mop_domain"/>
</dbReference>
<dbReference type="GO" id="GO:0005524">
    <property type="term" value="F:ATP binding"/>
    <property type="evidence" value="ECO:0007669"/>
    <property type="project" value="UniProtKB-KW"/>
</dbReference>
<dbReference type="PANTHER" id="PTHR43514:SF10">
    <property type="entry name" value="MOLYBDENUM IMPORT ATP-BINDING PROTEIN MODC 2"/>
    <property type="match status" value="1"/>
</dbReference>
<feature type="domain" description="Mop" evidence="11">
    <location>
        <begin position="292"/>
        <end position="359"/>
    </location>
</feature>
<dbReference type="SUPFAM" id="SSF52540">
    <property type="entry name" value="P-loop containing nucleoside triphosphate hydrolases"/>
    <property type="match status" value="1"/>
</dbReference>
<evidence type="ECO:0000256" key="5">
    <source>
        <dbReference type="ARBA" id="ARBA00022741"/>
    </source>
</evidence>
<gene>
    <name evidence="12" type="primary">modC</name>
    <name evidence="12" type="ORF">LPC04_06025</name>
</gene>
<comment type="caution">
    <text evidence="12">The sequence shown here is derived from an EMBL/GenBank/DDBJ whole genome shotgun (WGS) entry which is preliminary data.</text>
</comment>
<dbReference type="EMBL" id="JAJLJH010000001">
    <property type="protein sequence ID" value="MCK9685269.1"/>
    <property type="molecule type" value="Genomic_DNA"/>
</dbReference>
<organism evidence="12 13">
    <name type="scientific">Scleromatobacter humisilvae</name>
    <dbReference type="NCBI Taxonomy" id="2897159"/>
    <lineage>
        <taxon>Bacteria</taxon>
        <taxon>Pseudomonadati</taxon>
        <taxon>Pseudomonadota</taxon>
        <taxon>Betaproteobacteria</taxon>
        <taxon>Burkholderiales</taxon>
        <taxon>Sphaerotilaceae</taxon>
        <taxon>Scleromatobacter</taxon>
    </lineage>
</organism>
<dbReference type="InterPro" id="IPR017871">
    <property type="entry name" value="ABC_transporter-like_CS"/>
</dbReference>
<dbReference type="RefSeq" id="WP_275681277.1">
    <property type="nucleotide sequence ID" value="NZ_JAJLJH010000001.1"/>
</dbReference>
<reference evidence="12" key="1">
    <citation type="submission" date="2021-11" db="EMBL/GenBank/DDBJ databases">
        <title>BS-T2-15 a new species belonging to the Comamonadaceae family isolated from the soil of a French oak forest.</title>
        <authorList>
            <person name="Mieszkin S."/>
            <person name="Alain K."/>
        </authorList>
    </citation>
    <scope>NUCLEOTIDE SEQUENCE</scope>
    <source>
        <strain evidence="12">BS-T2-15</strain>
    </source>
</reference>
<evidence type="ECO:0000259" key="11">
    <source>
        <dbReference type="PROSITE" id="PS51866"/>
    </source>
</evidence>
<dbReference type="Pfam" id="PF00005">
    <property type="entry name" value="ABC_tran"/>
    <property type="match status" value="1"/>
</dbReference>
<evidence type="ECO:0000256" key="7">
    <source>
        <dbReference type="ARBA" id="ARBA00022967"/>
    </source>
</evidence>
<dbReference type="InterPro" id="IPR011868">
    <property type="entry name" value="ModC_ABC_ATP-bd"/>
</dbReference>
<keyword evidence="3 9" id="KW-0500">Molybdenum</keyword>
<dbReference type="PROSITE" id="PS51866">
    <property type="entry name" value="MOP"/>
    <property type="match status" value="1"/>
</dbReference>
<evidence type="ECO:0000256" key="2">
    <source>
        <dbReference type="ARBA" id="ARBA00022475"/>
    </source>
</evidence>
<dbReference type="SUPFAM" id="SSF50331">
    <property type="entry name" value="MOP-like"/>
    <property type="match status" value="1"/>
</dbReference>
<dbReference type="GO" id="GO:0016020">
    <property type="term" value="C:membrane"/>
    <property type="evidence" value="ECO:0007669"/>
    <property type="project" value="InterPro"/>
</dbReference>
<dbReference type="Gene3D" id="2.40.50.100">
    <property type="match status" value="1"/>
</dbReference>
<dbReference type="PANTHER" id="PTHR43514">
    <property type="entry name" value="ABC TRANSPORTER I FAMILY MEMBER 10"/>
    <property type="match status" value="1"/>
</dbReference>
<evidence type="ECO:0000256" key="3">
    <source>
        <dbReference type="ARBA" id="ARBA00022505"/>
    </source>
</evidence>
<dbReference type="GO" id="GO:0016887">
    <property type="term" value="F:ATP hydrolysis activity"/>
    <property type="evidence" value="ECO:0007669"/>
    <property type="project" value="InterPro"/>
</dbReference>
<dbReference type="Pfam" id="PF03459">
    <property type="entry name" value="TOBE"/>
    <property type="match status" value="1"/>
</dbReference>
<dbReference type="PROSITE" id="PS50893">
    <property type="entry name" value="ABC_TRANSPORTER_2"/>
    <property type="match status" value="1"/>
</dbReference>
<dbReference type="InterPro" id="IPR005116">
    <property type="entry name" value="Transp-assoc_OB_typ1"/>
</dbReference>
<feature type="domain" description="ABC transporter" evidence="10">
    <location>
        <begin position="6"/>
        <end position="233"/>
    </location>
</feature>
<keyword evidence="1" id="KW-0813">Transport</keyword>
<dbReference type="InterPro" id="IPR008995">
    <property type="entry name" value="Mo/tungstate-bd_C_term_dom"/>
</dbReference>
<dbReference type="GO" id="GO:0140359">
    <property type="term" value="F:ABC-type transporter activity"/>
    <property type="evidence" value="ECO:0007669"/>
    <property type="project" value="InterPro"/>
</dbReference>
<dbReference type="InterPro" id="IPR027417">
    <property type="entry name" value="P-loop_NTPase"/>
</dbReference>
<dbReference type="Proteomes" id="UP001139353">
    <property type="component" value="Unassembled WGS sequence"/>
</dbReference>
<dbReference type="SMART" id="SM00382">
    <property type="entry name" value="AAA"/>
    <property type="match status" value="1"/>
</dbReference>
<evidence type="ECO:0000313" key="12">
    <source>
        <dbReference type="EMBL" id="MCK9685269.1"/>
    </source>
</evidence>
<evidence type="ECO:0000256" key="1">
    <source>
        <dbReference type="ARBA" id="ARBA00022448"/>
    </source>
</evidence>
<evidence type="ECO:0000256" key="4">
    <source>
        <dbReference type="ARBA" id="ARBA00022519"/>
    </source>
</evidence>
<evidence type="ECO:0000256" key="6">
    <source>
        <dbReference type="ARBA" id="ARBA00022840"/>
    </source>
</evidence>
<proteinExistence type="predicted"/>
<dbReference type="AlphaFoldDB" id="A0A9X1YF00"/>
<evidence type="ECO:0000313" key="13">
    <source>
        <dbReference type="Proteomes" id="UP001139353"/>
    </source>
</evidence>
<keyword evidence="5" id="KW-0547">Nucleotide-binding</keyword>
<keyword evidence="8" id="KW-0472">Membrane</keyword>